<reference evidence="2" key="1">
    <citation type="submission" date="2022-11" db="UniProtKB">
        <authorList>
            <consortium name="WormBaseParasite"/>
        </authorList>
    </citation>
    <scope>IDENTIFICATION</scope>
</reference>
<dbReference type="WBParaSite" id="PDA_v2.g20963.t1">
    <property type="protein sequence ID" value="PDA_v2.g20963.t1"/>
    <property type="gene ID" value="PDA_v2.g20963"/>
</dbReference>
<evidence type="ECO:0000313" key="2">
    <source>
        <dbReference type="WBParaSite" id="PDA_v2.g20963.t1"/>
    </source>
</evidence>
<accession>A0A914Q1E0</accession>
<proteinExistence type="predicted"/>
<organism evidence="1 2">
    <name type="scientific">Panagrolaimus davidi</name>
    <dbReference type="NCBI Taxonomy" id="227884"/>
    <lineage>
        <taxon>Eukaryota</taxon>
        <taxon>Metazoa</taxon>
        <taxon>Ecdysozoa</taxon>
        <taxon>Nematoda</taxon>
        <taxon>Chromadorea</taxon>
        <taxon>Rhabditida</taxon>
        <taxon>Tylenchina</taxon>
        <taxon>Panagrolaimomorpha</taxon>
        <taxon>Panagrolaimoidea</taxon>
        <taxon>Panagrolaimidae</taxon>
        <taxon>Panagrolaimus</taxon>
    </lineage>
</organism>
<keyword evidence="1" id="KW-1185">Reference proteome</keyword>
<dbReference type="Proteomes" id="UP000887578">
    <property type="component" value="Unplaced"/>
</dbReference>
<sequence>MVIIDKKPLHEIDLSNIREIFDKHLTSVQNLMKYIAEAYPVFLYQIKPETSNFGTVQDYIDGKPFYHNRLLNQPPNSLLEMMTINYFQLIVKYLERFVAADMQIDMDLTKFLINQVIKNRSLPELYKESEYKFLHERILSDEILRRYHNLN</sequence>
<name>A0A914Q1E0_9BILA</name>
<dbReference type="AlphaFoldDB" id="A0A914Q1E0"/>
<evidence type="ECO:0000313" key="1">
    <source>
        <dbReference type="Proteomes" id="UP000887578"/>
    </source>
</evidence>
<protein>
    <submittedName>
        <fullName evidence="2">Uncharacterized protein</fullName>
    </submittedName>
</protein>